<feature type="transmembrane region" description="Helical" evidence="6">
    <location>
        <begin position="21"/>
        <end position="40"/>
    </location>
</feature>
<feature type="transmembrane region" description="Helical" evidence="6">
    <location>
        <begin position="113"/>
        <end position="134"/>
    </location>
</feature>
<dbReference type="RefSeq" id="WP_115898309.1">
    <property type="nucleotide sequence ID" value="NZ_QUNG01000009.1"/>
</dbReference>
<name>A0A3E0DI29_9GAMM</name>
<dbReference type="CDD" id="cd17320">
    <property type="entry name" value="MFS_MdfA_MDR_like"/>
    <property type="match status" value="1"/>
</dbReference>
<dbReference type="GO" id="GO:0012505">
    <property type="term" value="C:endomembrane system"/>
    <property type="evidence" value="ECO:0007669"/>
    <property type="project" value="UniProtKB-SubCell"/>
</dbReference>
<keyword evidence="5 6" id="KW-0472">Membrane</keyword>
<feature type="transmembrane region" description="Helical" evidence="6">
    <location>
        <begin position="319"/>
        <end position="340"/>
    </location>
</feature>
<keyword evidence="4 6" id="KW-1133">Transmembrane helix</keyword>
<accession>A0A3E0DI29</accession>
<feature type="transmembrane region" description="Helical" evidence="6">
    <location>
        <begin position="352"/>
        <end position="377"/>
    </location>
</feature>
<evidence type="ECO:0000256" key="4">
    <source>
        <dbReference type="ARBA" id="ARBA00022989"/>
    </source>
</evidence>
<feature type="domain" description="Major facilitator superfamily (MFS) profile" evidence="7">
    <location>
        <begin position="21"/>
        <end position="410"/>
    </location>
</feature>
<dbReference type="Proteomes" id="UP000256542">
    <property type="component" value="Unassembled WGS sequence"/>
</dbReference>
<feature type="transmembrane region" description="Helical" evidence="6">
    <location>
        <begin position="383"/>
        <end position="403"/>
    </location>
</feature>
<dbReference type="PANTHER" id="PTHR23501">
    <property type="entry name" value="MAJOR FACILITATOR SUPERFAMILY"/>
    <property type="match status" value="1"/>
</dbReference>
<evidence type="ECO:0000313" key="8">
    <source>
        <dbReference type="EMBL" id="REG82371.1"/>
    </source>
</evidence>
<feature type="transmembrane region" description="Helical" evidence="6">
    <location>
        <begin position="226"/>
        <end position="251"/>
    </location>
</feature>
<feature type="transmembrane region" description="Helical" evidence="6">
    <location>
        <begin position="290"/>
        <end position="313"/>
    </location>
</feature>
<evidence type="ECO:0000256" key="3">
    <source>
        <dbReference type="ARBA" id="ARBA00022692"/>
    </source>
</evidence>
<dbReference type="InterPro" id="IPR011701">
    <property type="entry name" value="MFS"/>
</dbReference>
<dbReference type="Gene3D" id="1.20.1720.10">
    <property type="entry name" value="Multidrug resistance protein D"/>
    <property type="match status" value="1"/>
</dbReference>
<evidence type="ECO:0000256" key="1">
    <source>
        <dbReference type="ARBA" id="ARBA00004127"/>
    </source>
</evidence>
<dbReference type="InterPro" id="IPR036259">
    <property type="entry name" value="MFS_trans_sf"/>
</dbReference>
<evidence type="ECO:0000256" key="6">
    <source>
        <dbReference type="SAM" id="Phobius"/>
    </source>
</evidence>
<feature type="transmembrane region" description="Helical" evidence="6">
    <location>
        <begin position="146"/>
        <end position="164"/>
    </location>
</feature>
<dbReference type="PROSITE" id="PS50850">
    <property type="entry name" value="MFS"/>
    <property type="match status" value="1"/>
</dbReference>
<evidence type="ECO:0000313" key="9">
    <source>
        <dbReference type="Proteomes" id="UP000256542"/>
    </source>
</evidence>
<feature type="transmembrane region" description="Helical" evidence="6">
    <location>
        <begin position="176"/>
        <end position="194"/>
    </location>
</feature>
<dbReference type="GO" id="GO:0022857">
    <property type="term" value="F:transmembrane transporter activity"/>
    <property type="evidence" value="ECO:0007669"/>
    <property type="project" value="InterPro"/>
</dbReference>
<dbReference type="EMBL" id="QUNG01000009">
    <property type="protein sequence ID" value="REG82371.1"/>
    <property type="molecule type" value="Genomic_DNA"/>
</dbReference>
<keyword evidence="2" id="KW-0813">Transport</keyword>
<gene>
    <name evidence="8" type="ORF">DFP81_10930</name>
</gene>
<evidence type="ECO:0000259" key="7">
    <source>
        <dbReference type="PROSITE" id="PS50850"/>
    </source>
</evidence>
<reference evidence="8 9" key="1">
    <citation type="submission" date="2018-08" db="EMBL/GenBank/DDBJ databases">
        <title>Genomic Encyclopedia of Type Strains, Phase III (KMG-III): the genomes of soil and plant-associated and newly described type strains.</title>
        <authorList>
            <person name="Whitman W."/>
        </authorList>
    </citation>
    <scope>NUCLEOTIDE SEQUENCE [LARGE SCALE GENOMIC DNA]</scope>
    <source>
        <strain evidence="8 9">CECT 7375</strain>
    </source>
</reference>
<dbReference type="OrthoDB" id="9814303at2"/>
<dbReference type="GO" id="GO:0005886">
    <property type="term" value="C:plasma membrane"/>
    <property type="evidence" value="ECO:0007669"/>
    <property type="project" value="TreeGrafter"/>
</dbReference>
<feature type="transmembrane region" description="Helical" evidence="6">
    <location>
        <begin position="263"/>
        <end position="283"/>
    </location>
</feature>
<comment type="subcellular location">
    <subcellularLocation>
        <location evidence="1">Endomembrane system</location>
        <topology evidence="1">Multi-pass membrane protein</topology>
    </subcellularLocation>
</comment>
<keyword evidence="3 6" id="KW-0812">Transmembrane</keyword>
<sequence>MSTPETSPLNSLAKRLPEKEFIALFALMMSLTALSMDAVLPAFPDITQAFLVTDYHQTQWIVTGLVFGMVFGEIIFGPLSDAIGRRKTILIGVGIYALGTVMAMTAQSLPMLLLGRVVQGIGVAGPKIASRALIRDLYKGAAMARIMSYVMVIFILVPMLAPWFGQKVMLLGGWRWIFVAFLVQATIATLWFVLRQGETLAKQQRQPFRPSRLIRDARNIFQRIDVVCYIAITGCVFSGMLLYLSIAQSIFQDIYGTGEDFPLYFALLSCGAGVASFTNGNIVMRLGMALLVKAALILLATTSVVMLTSALVHQGVPPLWLFLTLGVLVFFCQGLLFGNINAMAMEPLGRTAGLGAAIVSASSSLIGVMLSSLVGLFYADSVTPLACGFLIFSSTSLVLLHIAKRFPSEK</sequence>
<protein>
    <submittedName>
        <fullName evidence="8">DHA1 family bicyclomycin/chloramphenicol resistance-like MFS transporter</fullName>
    </submittedName>
</protein>
<keyword evidence="9" id="KW-1185">Reference proteome</keyword>
<organism evidence="8 9">
    <name type="scientific">Marinomonas pollencensis</name>
    <dbReference type="NCBI Taxonomy" id="491954"/>
    <lineage>
        <taxon>Bacteria</taxon>
        <taxon>Pseudomonadati</taxon>
        <taxon>Pseudomonadota</taxon>
        <taxon>Gammaproteobacteria</taxon>
        <taxon>Oceanospirillales</taxon>
        <taxon>Oceanospirillaceae</taxon>
        <taxon>Marinomonas</taxon>
    </lineage>
</organism>
<dbReference type="InterPro" id="IPR020846">
    <property type="entry name" value="MFS_dom"/>
</dbReference>
<feature type="transmembrane region" description="Helical" evidence="6">
    <location>
        <begin position="89"/>
        <end position="107"/>
    </location>
</feature>
<feature type="transmembrane region" description="Helical" evidence="6">
    <location>
        <begin position="60"/>
        <end position="77"/>
    </location>
</feature>
<dbReference type="PANTHER" id="PTHR23501:SF191">
    <property type="entry name" value="VACUOLAR BASIC AMINO ACID TRANSPORTER 4"/>
    <property type="match status" value="1"/>
</dbReference>
<evidence type="ECO:0000256" key="2">
    <source>
        <dbReference type="ARBA" id="ARBA00022448"/>
    </source>
</evidence>
<dbReference type="AlphaFoldDB" id="A0A3E0DI29"/>
<dbReference type="SUPFAM" id="SSF103473">
    <property type="entry name" value="MFS general substrate transporter"/>
    <property type="match status" value="1"/>
</dbReference>
<dbReference type="Pfam" id="PF07690">
    <property type="entry name" value="MFS_1"/>
    <property type="match status" value="1"/>
</dbReference>
<proteinExistence type="predicted"/>
<comment type="caution">
    <text evidence="8">The sequence shown here is derived from an EMBL/GenBank/DDBJ whole genome shotgun (WGS) entry which is preliminary data.</text>
</comment>
<evidence type="ECO:0000256" key="5">
    <source>
        <dbReference type="ARBA" id="ARBA00023136"/>
    </source>
</evidence>